<comment type="caution">
    <text evidence="1">The sequence shown here is derived from an EMBL/GenBank/DDBJ whole genome shotgun (WGS) entry which is preliminary data.</text>
</comment>
<gene>
    <name evidence="1" type="ORF">SAMN02745164_00794</name>
</gene>
<dbReference type="SUPFAM" id="SSF52540">
    <property type="entry name" value="P-loop containing nucleoside triphosphate hydrolases"/>
    <property type="match status" value="1"/>
</dbReference>
<dbReference type="Proteomes" id="UP000184334">
    <property type="component" value="Unassembled WGS sequence"/>
</dbReference>
<dbReference type="InterPro" id="IPR027417">
    <property type="entry name" value="P-loop_NTPase"/>
</dbReference>
<sequence length="344" mass="41237">MAFYLIYINNGVIMIILDKIYNFKGNSICLVNQDKFILYNTLNSLKKNININDIFEITPKDGNIKISDIRDMQEFLLYKPNFSEYKMIFIHEIDKMNIQAANAALKILEEPPNFAIIISTTSRWHNLLPTIRSRLYKILLPNPDLLDKIKNKFPEFYINLSFSIKNDFECAHYILNNPKKSEQILNTIKNFSNINIDELIKYLMEDDDFVENKILKYESFFEIIKRFEKLNLIEIQSIIDKILSYKNKLQDKLKTIKFFSKMFLSIYHDAFIYSLTTYWKEFYSLNMVYFFGFADFELDFQKIYENTQWCENILKSSVSNFNFDLTIQTMFLRFMLAFFKNKEE</sequence>
<dbReference type="Gene3D" id="3.40.50.300">
    <property type="entry name" value="P-loop containing nucleotide triphosphate hydrolases"/>
    <property type="match status" value="1"/>
</dbReference>
<reference evidence="1" key="1">
    <citation type="submission" date="2016-11" db="EMBL/GenBank/DDBJ databases">
        <authorList>
            <person name="Varghese N."/>
            <person name="Submissions S."/>
        </authorList>
    </citation>
    <scope>NUCLEOTIDE SEQUENCE [LARGE SCALE GENOMIC DNA]</scope>
    <source>
        <strain evidence="1">DSM 16785</strain>
    </source>
</reference>
<dbReference type="Pfam" id="PF13177">
    <property type="entry name" value="DNA_pol3_delta2"/>
    <property type="match status" value="1"/>
</dbReference>
<keyword evidence="2" id="KW-1185">Reference proteome</keyword>
<name>A0A1M4UZF5_MARH1</name>
<proteinExistence type="predicted"/>
<protein>
    <submittedName>
        <fullName evidence="1">DNA polymerase-3 subunit delta</fullName>
    </submittedName>
</protein>
<accession>A0A1M4UZF5</accession>
<dbReference type="AlphaFoldDB" id="A0A1M4UZF5"/>
<dbReference type="STRING" id="1122195.SAMN02745164_00794"/>
<organism evidence="1 2">
    <name type="scientific">Marinitoga hydrogenitolerans (strain DSM 16785 / JCM 12826 / AT1271)</name>
    <dbReference type="NCBI Taxonomy" id="1122195"/>
    <lineage>
        <taxon>Bacteria</taxon>
        <taxon>Thermotogati</taxon>
        <taxon>Thermotogota</taxon>
        <taxon>Thermotogae</taxon>
        <taxon>Petrotogales</taxon>
        <taxon>Petrotogaceae</taxon>
        <taxon>Marinitoga</taxon>
    </lineage>
</organism>
<evidence type="ECO:0000313" key="1">
    <source>
        <dbReference type="EMBL" id="SHE62055.1"/>
    </source>
</evidence>
<dbReference type="EMBL" id="FQUI01000009">
    <property type="protein sequence ID" value="SHE62055.1"/>
    <property type="molecule type" value="Genomic_DNA"/>
</dbReference>
<evidence type="ECO:0000313" key="2">
    <source>
        <dbReference type="Proteomes" id="UP000184334"/>
    </source>
</evidence>